<dbReference type="AlphaFoldDB" id="A0A229TFA4"/>
<evidence type="ECO:0000313" key="2">
    <source>
        <dbReference type="Proteomes" id="UP000215199"/>
    </source>
</evidence>
<proteinExistence type="predicted"/>
<comment type="caution">
    <text evidence="1">The sequence shown here is derived from an EMBL/GenBank/DDBJ whole genome shotgun (WGS) entry which is preliminary data.</text>
</comment>
<name>A0A229TFA4_9PSEU</name>
<dbReference type="EMBL" id="NMUL01000007">
    <property type="protein sequence ID" value="OXM69631.1"/>
    <property type="molecule type" value="Genomic_DNA"/>
</dbReference>
<gene>
    <name evidence="1" type="ORF">CF165_08975</name>
</gene>
<evidence type="ECO:0000313" key="1">
    <source>
        <dbReference type="EMBL" id="OXM69631.1"/>
    </source>
</evidence>
<organism evidence="1 2">
    <name type="scientific">Amycolatopsis vastitatis</name>
    <dbReference type="NCBI Taxonomy" id="1905142"/>
    <lineage>
        <taxon>Bacteria</taxon>
        <taxon>Bacillati</taxon>
        <taxon>Actinomycetota</taxon>
        <taxon>Actinomycetes</taxon>
        <taxon>Pseudonocardiales</taxon>
        <taxon>Pseudonocardiaceae</taxon>
        <taxon>Amycolatopsis</taxon>
    </lineage>
</organism>
<keyword evidence="2" id="KW-1185">Reference proteome</keyword>
<dbReference type="Proteomes" id="UP000215199">
    <property type="component" value="Unassembled WGS sequence"/>
</dbReference>
<accession>A0A229TFA4</accession>
<sequence length="131" mass="14212">MADDEIWLDGHGGTVLFLPTAPVLAVATVEVRGQAVTDYTWSRDGVLRRRACWPDELNAIRVVYTHGHDPIPDDVADAVLTEARYVLTVQPGVSAMTVGGESVSYTTPDAEMPLSWTTAVEAHRLNHGDQA</sequence>
<reference evidence="2" key="1">
    <citation type="submission" date="2017-07" db="EMBL/GenBank/DDBJ databases">
        <title>Comparative genome mining reveals phylogenetic distribution patterns of secondary metabolites in Amycolatopsis.</title>
        <authorList>
            <person name="Adamek M."/>
            <person name="Alanjary M."/>
            <person name="Sales-Ortells H."/>
            <person name="Goodfellow M."/>
            <person name="Bull A.T."/>
            <person name="Kalinowski J."/>
            <person name="Ziemert N."/>
        </authorList>
    </citation>
    <scope>NUCLEOTIDE SEQUENCE [LARGE SCALE GENOMIC DNA]</scope>
    <source>
        <strain evidence="2">H5</strain>
    </source>
</reference>
<protein>
    <submittedName>
        <fullName evidence="1">Mobile element protein</fullName>
    </submittedName>
</protein>